<dbReference type="AlphaFoldDB" id="A0AAD7NUM6"/>
<keyword evidence="3" id="KW-1185">Reference proteome</keyword>
<name>A0AAD7NUM6_9AGAR</name>
<reference evidence="2" key="1">
    <citation type="submission" date="2023-03" db="EMBL/GenBank/DDBJ databases">
        <title>Massive genome expansion in bonnet fungi (Mycena s.s.) driven by repeated elements and novel gene families across ecological guilds.</title>
        <authorList>
            <consortium name="Lawrence Berkeley National Laboratory"/>
            <person name="Harder C.B."/>
            <person name="Miyauchi S."/>
            <person name="Viragh M."/>
            <person name="Kuo A."/>
            <person name="Thoen E."/>
            <person name="Andreopoulos B."/>
            <person name="Lu D."/>
            <person name="Skrede I."/>
            <person name="Drula E."/>
            <person name="Henrissat B."/>
            <person name="Morin E."/>
            <person name="Kohler A."/>
            <person name="Barry K."/>
            <person name="LaButti K."/>
            <person name="Morin E."/>
            <person name="Salamov A."/>
            <person name="Lipzen A."/>
            <person name="Mereny Z."/>
            <person name="Hegedus B."/>
            <person name="Baldrian P."/>
            <person name="Stursova M."/>
            <person name="Weitz H."/>
            <person name="Taylor A."/>
            <person name="Grigoriev I.V."/>
            <person name="Nagy L.G."/>
            <person name="Martin F."/>
            <person name="Kauserud H."/>
        </authorList>
    </citation>
    <scope>NUCLEOTIDE SEQUENCE</scope>
    <source>
        <strain evidence="2">CBHHK188m</strain>
    </source>
</reference>
<comment type="caution">
    <text evidence="2">The sequence shown here is derived from an EMBL/GenBank/DDBJ whole genome shotgun (WGS) entry which is preliminary data.</text>
</comment>
<evidence type="ECO:0000313" key="3">
    <source>
        <dbReference type="Proteomes" id="UP001215280"/>
    </source>
</evidence>
<evidence type="ECO:0000313" key="2">
    <source>
        <dbReference type="EMBL" id="KAJ7776781.1"/>
    </source>
</evidence>
<dbReference type="Proteomes" id="UP001215280">
    <property type="component" value="Unassembled WGS sequence"/>
</dbReference>
<evidence type="ECO:0000256" key="1">
    <source>
        <dbReference type="SAM" id="MobiDB-lite"/>
    </source>
</evidence>
<dbReference type="EMBL" id="JARJLG010000011">
    <property type="protein sequence ID" value="KAJ7776781.1"/>
    <property type="molecule type" value="Genomic_DNA"/>
</dbReference>
<feature type="compositionally biased region" description="Polar residues" evidence="1">
    <location>
        <begin position="45"/>
        <end position="59"/>
    </location>
</feature>
<sequence>MIADMQPQGLGSKGKVSGRRKTAIAITATGGSPNPLRQIPRTYEPCSTSRAYEPSSATPSVRAPAPLPRMSETRPRTRPPQFTASAPQYPPTPCPFFRAVRDPGYIQSETLLSSWRLEHATSNGFHHQRLSPRAAKRMRKSLKFYPSRWPPAYTEKRRSLNTPNCAAIKLPDRMLTFEAASNLLIRAARLWPISLQNYWPYSSNFLLFWEFRRSSGVVIADGAFASKLSAVGQLSKFERIWRQKGSIQVRIYHAGAGHLGSPVHPPTERGIYLLEIDTYISGLGRETSRFVFLATAAVYRGK</sequence>
<feature type="region of interest" description="Disordered" evidence="1">
    <location>
        <begin position="1"/>
        <end position="88"/>
    </location>
</feature>
<protein>
    <submittedName>
        <fullName evidence="2">Uncharacterized protein</fullName>
    </submittedName>
</protein>
<accession>A0AAD7NUM6</accession>
<organism evidence="2 3">
    <name type="scientific">Mycena maculata</name>
    <dbReference type="NCBI Taxonomy" id="230809"/>
    <lineage>
        <taxon>Eukaryota</taxon>
        <taxon>Fungi</taxon>
        <taxon>Dikarya</taxon>
        <taxon>Basidiomycota</taxon>
        <taxon>Agaricomycotina</taxon>
        <taxon>Agaricomycetes</taxon>
        <taxon>Agaricomycetidae</taxon>
        <taxon>Agaricales</taxon>
        <taxon>Marasmiineae</taxon>
        <taxon>Mycenaceae</taxon>
        <taxon>Mycena</taxon>
    </lineage>
</organism>
<gene>
    <name evidence="2" type="ORF">DFH07DRAFT_936731</name>
</gene>
<proteinExistence type="predicted"/>